<evidence type="ECO:0000313" key="8">
    <source>
        <dbReference type="EMBL" id="QRJ63139.1"/>
    </source>
</evidence>
<evidence type="ECO:0000256" key="1">
    <source>
        <dbReference type="ARBA" id="ARBA00001541"/>
    </source>
</evidence>
<feature type="domain" description="CheR-type methyltransferase" evidence="7">
    <location>
        <begin position="1"/>
        <end position="274"/>
    </location>
</feature>
<dbReference type="GO" id="GO:0032259">
    <property type="term" value="P:methylation"/>
    <property type="evidence" value="ECO:0007669"/>
    <property type="project" value="UniProtKB-KW"/>
</dbReference>
<evidence type="ECO:0000256" key="6">
    <source>
        <dbReference type="PIRSR" id="PIRSR000410-1"/>
    </source>
</evidence>
<evidence type="ECO:0000256" key="5">
    <source>
        <dbReference type="PIRNR" id="PIRNR000410"/>
    </source>
</evidence>
<keyword evidence="2 5" id="KW-0489">Methyltransferase</keyword>
<feature type="binding site" evidence="6">
    <location>
        <position position="83"/>
    </location>
    <ligand>
        <name>S-adenosyl-L-methionine</name>
        <dbReference type="ChEBI" id="CHEBI:59789"/>
    </ligand>
</feature>
<dbReference type="SUPFAM" id="SSF47757">
    <property type="entry name" value="Chemotaxis receptor methyltransferase CheR, N-terminal domain"/>
    <property type="match status" value="1"/>
</dbReference>
<dbReference type="SUPFAM" id="SSF53335">
    <property type="entry name" value="S-adenosyl-L-methionine-dependent methyltransferases"/>
    <property type="match status" value="1"/>
</dbReference>
<dbReference type="PROSITE" id="PS50123">
    <property type="entry name" value="CHER"/>
    <property type="match status" value="1"/>
</dbReference>
<feature type="binding site" evidence="6">
    <location>
        <position position="79"/>
    </location>
    <ligand>
        <name>S-adenosyl-L-methionine</name>
        <dbReference type="ChEBI" id="CHEBI:59789"/>
    </ligand>
</feature>
<dbReference type="CDD" id="cd02440">
    <property type="entry name" value="AdoMet_MTases"/>
    <property type="match status" value="1"/>
</dbReference>
<accession>A0A974PXM8</accession>
<evidence type="ECO:0000259" key="7">
    <source>
        <dbReference type="PROSITE" id="PS50123"/>
    </source>
</evidence>
<dbReference type="PANTHER" id="PTHR24422:SF26">
    <property type="entry name" value="CHEMOTAXIS PROTEIN METHYLTRANSFERASE"/>
    <property type="match status" value="1"/>
</dbReference>
<dbReference type="InterPro" id="IPR022641">
    <property type="entry name" value="CheR_N"/>
</dbReference>
<dbReference type="PRINTS" id="PR00996">
    <property type="entry name" value="CHERMTFRASE"/>
</dbReference>
<dbReference type="Pfam" id="PF03705">
    <property type="entry name" value="CheR_N"/>
    <property type="match status" value="1"/>
</dbReference>
<name>A0A974PXM8_9RHOO</name>
<dbReference type="Pfam" id="PF01739">
    <property type="entry name" value="CheR"/>
    <property type="match status" value="1"/>
</dbReference>
<dbReference type="InterPro" id="IPR022642">
    <property type="entry name" value="CheR_C"/>
</dbReference>
<feature type="binding site" evidence="6">
    <location>
        <begin position="203"/>
        <end position="204"/>
    </location>
    <ligand>
        <name>S-adenosyl-L-methionine</name>
        <dbReference type="ChEBI" id="CHEBI:59789"/>
    </ligand>
</feature>
<dbReference type="InterPro" id="IPR026024">
    <property type="entry name" value="Chemotaxis_MeTrfase_CheR"/>
</dbReference>
<dbReference type="GO" id="GO:0008983">
    <property type="term" value="F:protein-glutamate O-methyltransferase activity"/>
    <property type="evidence" value="ECO:0007669"/>
    <property type="project" value="UniProtKB-EC"/>
</dbReference>
<keyword evidence="9" id="KW-1185">Reference proteome</keyword>
<dbReference type="Gene3D" id="1.10.155.10">
    <property type="entry name" value="Chemotaxis receptor methyltransferase CheR, N-terminal domain"/>
    <property type="match status" value="1"/>
</dbReference>
<dbReference type="EMBL" id="CP064781">
    <property type="protein sequence ID" value="QRJ63139.1"/>
    <property type="molecule type" value="Genomic_DNA"/>
</dbReference>
<dbReference type="InterPro" id="IPR050903">
    <property type="entry name" value="Bact_Chemotaxis_MeTrfase"/>
</dbReference>
<keyword evidence="3 5" id="KW-0808">Transferase</keyword>
<feature type="binding site" evidence="6">
    <location>
        <begin position="220"/>
        <end position="221"/>
    </location>
    <ligand>
        <name>S-adenosyl-L-methionine</name>
        <dbReference type="ChEBI" id="CHEBI:59789"/>
    </ligand>
</feature>
<keyword evidence="4 5" id="KW-0949">S-adenosyl-L-methionine</keyword>
<gene>
    <name evidence="8" type="ORF">IWH25_15505</name>
</gene>
<evidence type="ECO:0000256" key="4">
    <source>
        <dbReference type="ARBA" id="ARBA00022691"/>
    </source>
</evidence>
<feature type="binding site" evidence="6">
    <location>
        <position position="145"/>
    </location>
    <ligand>
        <name>S-adenosyl-L-methionine</name>
        <dbReference type="ChEBI" id="CHEBI:59789"/>
    </ligand>
</feature>
<sequence length="274" mass="31162">MGGDLAISDGEFRQFRDLMRRVAGVDLADSKKHLVCGRLARRVRERGLASFADYYRLVADGGDGDEYHRMLDLLTTHETYFFREPKHFEYFAGPVLDELAARHAGGRPLRIWSAASSTGEEAYSLAMVLMDRLGEDQPWEILATDISREVLERARTGIYGTERIDGVPAAYQRRYLLRGIGRRTGTLRVAPELRRRVRFAEANLNASLAAVGEFDVVFLRNVLIYFNLPTKREIVARVAGRIRRGGWLFIGHSESLNGISTALRQERPTIYRRD</sequence>
<dbReference type="InterPro" id="IPR029063">
    <property type="entry name" value="SAM-dependent_MTases_sf"/>
</dbReference>
<dbReference type="InterPro" id="IPR036804">
    <property type="entry name" value="CheR_N_sf"/>
</dbReference>
<evidence type="ECO:0000256" key="2">
    <source>
        <dbReference type="ARBA" id="ARBA00022603"/>
    </source>
</evidence>
<evidence type="ECO:0000256" key="3">
    <source>
        <dbReference type="ARBA" id="ARBA00022679"/>
    </source>
</evidence>
<comment type="function">
    <text evidence="5">Methylation of the membrane-bound methyl-accepting chemotaxis proteins (MCP) to form gamma-glutamyl methyl ester residues in MCP.</text>
</comment>
<proteinExistence type="predicted"/>
<dbReference type="SMART" id="SM00138">
    <property type="entry name" value="MeTrc"/>
    <property type="match status" value="1"/>
</dbReference>
<feature type="binding site" evidence="6">
    <location>
        <position position="121"/>
    </location>
    <ligand>
        <name>S-adenosyl-L-methionine</name>
        <dbReference type="ChEBI" id="CHEBI:59789"/>
    </ligand>
</feature>
<dbReference type="PANTHER" id="PTHR24422">
    <property type="entry name" value="CHEMOTAXIS PROTEIN METHYLTRANSFERASE"/>
    <property type="match status" value="1"/>
</dbReference>
<dbReference type="Proteomes" id="UP000663444">
    <property type="component" value="Chromosome"/>
</dbReference>
<dbReference type="EC" id="2.1.1.80" evidence="5"/>
<dbReference type="KEGG" id="ares:IWH25_15505"/>
<evidence type="ECO:0000313" key="9">
    <source>
        <dbReference type="Proteomes" id="UP000663444"/>
    </source>
</evidence>
<dbReference type="RefSeq" id="WP_203386668.1">
    <property type="nucleotide sequence ID" value="NZ_CP064781.1"/>
</dbReference>
<protein>
    <recommendedName>
        <fullName evidence="5">Chemotaxis protein methyltransferase</fullName>
        <ecNumber evidence="5">2.1.1.80</ecNumber>
    </recommendedName>
</protein>
<organism evidence="8 9">
    <name type="scientific">Azospira restricta</name>
    <dbReference type="NCBI Taxonomy" id="404405"/>
    <lineage>
        <taxon>Bacteria</taxon>
        <taxon>Pseudomonadati</taxon>
        <taxon>Pseudomonadota</taxon>
        <taxon>Betaproteobacteria</taxon>
        <taxon>Rhodocyclales</taxon>
        <taxon>Rhodocyclaceae</taxon>
        <taxon>Azospira</taxon>
    </lineage>
</organism>
<comment type="catalytic activity">
    <reaction evidence="1 5">
        <text>L-glutamyl-[protein] + S-adenosyl-L-methionine = [protein]-L-glutamate 5-O-methyl ester + S-adenosyl-L-homocysteine</text>
        <dbReference type="Rhea" id="RHEA:24452"/>
        <dbReference type="Rhea" id="RHEA-COMP:10208"/>
        <dbReference type="Rhea" id="RHEA-COMP:10311"/>
        <dbReference type="ChEBI" id="CHEBI:29973"/>
        <dbReference type="ChEBI" id="CHEBI:57856"/>
        <dbReference type="ChEBI" id="CHEBI:59789"/>
        <dbReference type="ChEBI" id="CHEBI:82795"/>
        <dbReference type="EC" id="2.1.1.80"/>
    </reaction>
</comment>
<dbReference type="Gene3D" id="3.40.50.150">
    <property type="entry name" value="Vaccinia Virus protein VP39"/>
    <property type="match status" value="1"/>
</dbReference>
<dbReference type="InterPro" id="IPR000780">
    <property type="entry name" value="CheR_MeTrfase"/>
</dbReference>
<reference evidence="8" key="1">
    <citation type="submission" date="2020-11" db="EMBL/GenBank/DDBJ databases">
        <title>Azospira restricta DSM 18626 genome sequence.</title>
        <authorList>
            <person name="Moe W.M."/>
        </authorList>
    </citation>
    <scope>NUCLEOTIDE SEQUENCE</scope>
    <source>
        <strain evidence="8">DSM 18626</strain>
    </source>
</reference>
<dbReference type="PIRSF" id="PIRSF000410">
    <property type="entry name" value="CheR"/>
    <property type="match status" value="1"/>
</dbReference>
<dbReference type="AlphaFoldDB" id="A0A974PXM8"/>